<dbReference type="EnsemblMetazoa" id="AFUN004692-RA">
    <property type="protein sequence ID" value="AFUN004692-PA"/>
    <property type="gene ID" value="AFUN004692"/>
</dbReference>
<feature type="region of interest" description="Disordered" evidence="4">
    <location>
        <begin position="182"/>
        <end position="213"/>
    </location>
</feature>
<evidence type="ECO:0000256" key="2">
    <source>
        <dbReference type="ARBA" id="ARBA00022771"/>
    </source>
</evidence>
<evidence type="ECO:0000259" key="5">
    <source>
        <dbReference type="PROSITE" id="PS50097"/>
    </source>
</evidence>
<sequence length="483" mass="54043">MQQVLWKKHFDELYGAVKDILHHHSYEDCTIVCEGELFRAHRFLLASVSPYFHKILSQNDTNTTVVLKDVSPHVMRIIMQFLYYGEATIFNGDLENVVAAAEHLDMIPVVAMLRNHGKDQTHNRSAGSYLSYDANTIEHAATPPRISVRSQYMAPRNRKRIAPDSDDDQLTDGQGLSPVELTINTNRDKDQSTVQPASPHRSQHIGVPEQLSPVIQEPTPVREPALTPSVQEATMSPRTVSQPSSIDEGDKLWTYYDSVGMKLLTNAVQSTPIEVDKRKQNPGRNVTLGGKTAPAVYDLVSRTSLTDHETPHLATMTPGEKWFQGRLEFMLSQRGKPLLVHDGHSFGIQYIRKDKKYWQCNLSRKYNCKARVTTTDTGDIIVTNNEHCHTEIRQHLRKDYKTMKLAASLAANRGLSALPLFSSKSLALPHLANAFMQSGGADATNLCHTSPNASHQSEPTQESGSLNLTINQLIKRETGNYSE</sequence>
<dbReference type="VEuPathDB" id="VectorBase:AFUN004692"/>
<dbReference type="Pfam" id="PF00651">
    <property type="entry name" value="BTB"/>
    <property type="match status" value="1"/>
</dbReference>
<keyword evidence="1" id="KW-0479">Metal-binding</keyword>
<dbReference type="CDD" id="cd18186">
    <property type="entry name" value="BTB_POZ_ZBTB_KLHL-like"/>
    <property type="match status" value="1"/>
</dbReference>
<evidence type="ECO:0000256" key="1">
    <source>
        <dbReference type="ARBA" id="ARBA00022723"/>
    </source>
</evidence>
<organism evidence="6">
    <name type="scientific">Anopheles funestus</name>
    <name type="common">African malaria mosquito</name>
    <dbReference type="NCBI Taxonomy" id="62324"/>
    <lineage>
        <taxon>Eukaryota</taxon>
        <taxon>Metazoa</taxon>
        <taxon>Ecdysozoa</taxon>
        <taxon>Arthropoda</taxon>
        <taxon>Hexapoda</taxon>
        <taxon>Insecta</taxon>
        <taxon>Pterygota</taxon>
        <taxon>Neoptera</taxon>
        <taxon>Endopterygota</taxon>
        <taxon>Diptera</taxon>
        <taxon>Nematocera</taxon>
        <taxon>Culicoidea</taxon>
        <taxon>Culicidae</taxon>
        <taxon>Anophelinae</taxon>
        <taxon>Anopheles</taxon>
    </lineage>
</organism>
<dbReference type="SMART" id="SM00225">
    <property type="entry name" value="BTB"/>
    <property type="match status" value="1"/>
</dbReference>
<keyword evidence="3" id="KW-0862">Zinc</keyword>
<evidence type="ECO:0000256" key="3">
    <source>
        <dbReference type="ARBA" id="ARBA00022833"/>
    </source>
</evidence>
<proteinExistence type="predicted"/>
<dbReference type="GO" id="GO:0000978">
    <property type="term" value="F:RNA polymerase II cis-regulatory region sequence-specific DNA binding"/>
    <property type="evidence" value="ECO:0007669"/>
    <property type="project" value="TreeGrafter"/>
</dbReference>
<reference evidence="6" key="1">
    <citation type="submission" date="2020-05" db="UniProtKB">
        <authorList>
            <consortium name="EnsemblMetazoa"/>
        </authorList>
    </citation>
    <scope>IDENTIFICATION</scope>
    <source>
        <strain evidence="6">FUMOZ</strain>
    </source>
</reference>
<feature type="region of interest" description="Disordered" evidence="4">
    <location>
        <begin position="446"/>
        <end position="468"/>
    </location>
</feature>
<dbReference type="SUPFAM" id="SSF54695">
    <property type="entry name" value="POZ domain"/>
    <property type="match status" value="1"/>
</dbReference>
<keyword evidence="2" id="KW-0863">Zinc-finger</keyword>
<dbReference type="AlphaFoldDB" id="A0A182RER4"/>
<dbReference type="PANTHER" id="PTHR46105:SF28">
    <property type="entry name" value="ZINC FINGER PROTEIN 37-LIKE"/>
    <property type="match status" value="1"/>
</dbReference>
<evidence type="ECO:0000313" key="6">
    <source>
        <dbReference type="EnsemblMetazoa" id="AFUN004692-PA"/>
    </source>
</evidence>
<evidence type="ECO:0000256" key="4">
    <source>
        <dbReference type="SAM" id="MobiDB-lite"/>
    </source>
</evidence>
<dbReference type="Pfam" id="PF04500">
    <property type="entry name" value="FLYWCH"/>
    <property type="match status" value="1"/>
</dbReference>
<dbReference type="GO" id="GO:0000981">
    <property type="term" value="F:DNA-binding transcription factor activity, RNA polymerase II-specific"/>
    <property type="evidence" value="ECO:0007669"/>
    <property type="project" value="TreeGrafter"/>
</dbReference>
<accession>A0A182RER4</accession>
<dbReference type="Gene3D" id="3.30.710.10">
    <property type="entry name" value="Potassium Channel Kv1.1, Chain A"/>
    <property type="match status" value="1"/>
</dbReference>
<feature type="domain" description="BTB" evidence="5">
    <location>
        <begin position="27"/>
        <end position="91"/>
    </location>
</feature>
<dbReference type="PROSITE" id="PS50097">
    <property type="entry name" value="BTB"/>
    <property type="match status" value="1"/>
</dbReference>
<dbReference type="Gene3D" id="2.20.25.240">
    <property type="match status" value="1"/>
</dbReference>
<protein>
    <submittedName>
        <fullName evidence="6">BTB domain-containing protein</fullName>
    </submittedName>
</protein>
<dbReference type="VEuPathDB" id="VectorBase:AFUN2_004814"/>
<dbReference type="GO" id="GO:0008270">
    <property type="term" value="F:zinc ion binding"/>
    <property type="evidence" value="ECO:0007669"/>
    <property type="project" value="UniProtKB-KW"/>
</dbReference>
<dbReference type="InterPro" id="IPR050457">
    <property type="entry name" value="ZnFinger_BTB_dom_contain"/>
</dbReference>
<dbReference type="InterPro" id="IPR000210">
    <property type="entry name" value="BTB/POZ_dom"/>
</dbReference>
<dbReference type="InterPro" id="IPR007588">
    <property type="entry name" value="Znf_FLYWCH"/>
</dbReference>
<dbReference type="InterPro" id="IPR011333">
    <property type="entry name" value="SKP1/BTB/POZ_sf"/>
</dbReference>
<name>A0A182RER4_ANOFN</name>
<dbReference type="PANTHER" id="PTHR46105">
    <property type="entry name" value="AGAP004733-PA"/>
    <property type="match status" value="1"/>
</dbReference>